<dbReference type="RefSeq" id="XP_046072611.1">
    <property type="nucleotide sequence ID" value="XM_046220463.1"/>
</dbReference>
<dbReference type="EMBL" id="JAJTJA010000006">
    <property type="protein sequence ID" value="KAH8697910.1"/>
    <property type="molecule type" value="Genomic_DNA"/>
</dbReference>
<comment type="caution">
    <text evidence="1">The sequence shown here is derived from an EMBL/GenBank/DDBJ whole genome shotgun (WGS) entry which is preliminary data.</text>
</comment>
<protein>
    <submittedName>
        <fullName evidence="1">Uncharacterized protein</fullName>
    </submittedName>
</protein>
<gene>
    <name evidence="1" type="ORF">BGW36DRAFT_427849</name>
</gene>
<evidence type="ECO:0000313" key="1">
    <source>
        <dbReference type="EMBL" id="KAH8697910.1"/>
    </source>
</evidence>
<dbReference type="Proteomes" id="UP001201262">
    <property type="component" value="Unassembled WGS sequence"/>
</dbReference>
<name>A0AAD4KRZ7_9EURO</name>
<proteinExistence type="predicted"/>
<evidence type="ECO:0000313" key="2">
    <source>
        <dbReference type="Proteomes" id="UP001201262"/>
    </source>
</evidence>
<organism evidence="1 2">
    <name type="scientific">Talaromyces proteolyticus</name>
    <dbReference type="NCBI Taxonomy" id="1131652"/>
    <lineage>
        <taxon>Eukaryota</taxon>
        <taxon>Fungi</taxon>
        <taxon>Dikarya</taxon>
        <taxon>Ascomycota</taxon>
        <taxon>Pezizomycotina</taxon>
        <taxon>Eurotiomycetes</taxon>
        <taxon>Eurotiomycetidae</taxon>
        <taxon>Eurotiales</taxon>
        <taxon>Trichocomaceae</taxon>
        <taxon>Talaromyces</taxon>
        <taxon>Talaromyces sect. Bacilispori</taxon>
    </lineage>
</organism>
<reference evidence="1" key="1">
    <citation type="submission" date="2021-12" db="EMBL/GenBank/DDBJ databases">
        <title>Convergent genome expansion in fungi linked to evolution of root-endophyte symbiosis.</title>
        <authorList>
            <consortium name="DOE Joint Genome Institute"/>
            <person name="Ke Y.-H."/>
            <person name="Bonito G."/>
            <person name="Liao H.-L."/>
            <person name="Looney B."/>
            <person name="Rojas-Flechas A."/>
            <person name="Nash J."/>
            <person name="Hameed K."/>
            <person name="Schadt C."/>
            <person name="Martin F."/>
            <person name="Crous P.W."/>
            <person name="Miettinen O."/>
            <person name="Magnuson J.K."/>
            <person name="Labbe J."/>
            <person name="Jacobson D."/>
            <person name="Doktycz M.J."/>
            <person name="Veneault-Fourrey C."/>
            <person name="Kuo A."/>
            <person name="Mondo S."/>
            <person name="Calhoun S."/>
            <person name="Riley R."/>
            <person name="Ohm R."/>
            <person name="LaButti K."/>
            <person name="Andreopoulos B."/>
            <person name="Pangilinan J."/>
            <person name="Nolan M."/>
            <person name="Tritt A."/>
            <person name="Clum A."/>
            <person name="Lipzen A."/>
            <person name="Daum C."/>
            <person name="Barry K."/>
            <person name="Grigoriev I.V."/>
            <person name="Vilgalys R."/>
        </authorList>
    </citation>
    <scope>NUCLEOTIDE SEQUENCE</scope>
    <source>
        <strain evidence="1">PMI_201</strain>
    </source>
</reference>
<dbReference type="AlphaFoldDB" id="A0AAD4KRZ7"/>
<dbReference type="GeneID" id="70250750"/>
<sequence length="573" mass="65730">MEDLNRYVCLRNARLAHQSDGDADISSTNTTLDELLKFSHRLSLQVTMVNSTSSESSQASNGQVQVVPYPQYVRVLDEIPALQDMEWATIREKSKLPDIPVFPSLFQYSLIEKGVEPIGRGRDVHKFRSHTLHRFIRLFWNQFVKIPSLFADINEIFSGLADPERFGMSVLEFEMDPKSDECLVYLMVGRHEIPLFFIHYIAPHDVSAAQVKGEIIDLTFDKDILRRGGMQSTLIATMTRAFARMVSTGIRYSVLDTGEAVVFLHGHSTHPDLLGAHKFIPCEEIGDDVDDKVYQTIVAQYLSFIFRAMREKPSTQHWYATAGALRTCKLTNNGVERIVQSSNFLTPSSRNDPFFADSNLLDENGRLFCTHKCLLGLCAGAELDHACPNYEEHGNRFHEIGPTQLIEFLYRQIEKQDPPYAFRPMYLHGQHHHYLKGVLDDYGYTFLVKAVEPGHEETLGREYNTYQNLEAVQGFIIPVCLGVLDLQERLNRCHVYYGREFEKMMLLSCSGVSPVDFINKEAVDTLTKEREKLKEDIEEMGLLRPDVSWRNLLWNEQEHCLVWINFVEDKSSD</sequence>
<accession>A0AAD4KRZ7</accession>
<keyword evidence="2" id="KW-1185">Reference proteome</keyword>